<gene>
    <name evidence="1" type="ORF">ACJIZ3_009093</name>
</gene>
<dbReference type="Proteomes" id="UP001634393">
    <property type="component" value="Unassembled WGS sequence"/>
</dbReference>
<reference evidence="1 2" key="1">
    <citation type="submission" date="2024-12" db="EMBL/GenBank/DDBJ databases">
        <title>The unique morphological basis and parallel evolutionary history of personate flowers in Penstemon.</title>
        <authorList>
            <person name="Depatie T.H."/>
            <person name="Wessinger C.A."/>
        </authorList>
    </citation>
    <scope>NUCLEOTIDE SEQUENCE [LARGE SCALE GENOMIC DNA]</scope>
    <source>
        <strain evidence="1">WTNN_2</strain>
        <tissue evidence="1">Leaf</tissue>
    </source>
</reference>
<comment type="caution">
    <text evidence="1">The sequence shown here is derived from an EMBL/GenBank/DDBJ whole genome shotgun (WGS) entry which is preliminary data.</text>
</comment>
<protein>
    <submittedName>
        <fullName evidence="1">Uncharacterized protein</fullName>
    </submittedName>
</protein>
<dbReference type="EMBL" id="JBJXBP010000004">
    <property type="protein sequence ID" value="KAL3834357.1"/>
    <property type="molecule type" value="Genomic_DNA"/>
</dbReference>
<evidence type="ECO:0000313" key="1">
    <source>
        <dbReference type="EMBL" id="KAL3834357.1"/>
    </source>
</evidence>
<proteinExistence type="predicted"/>
<organism evidence="1 2">
    <name type="scientific">Penstemon smallii</name>
    <dbReference type="NCBI Taxonomy" id="265156"/>
    <lineage>
        <taxon>Eukaryota</taxon>
        <taxon>Viridiplantae</taxon>
        <taxon>Streptophyta</taxon>
        <taxon>Embryophyta</taxon>
        <taxon>Tracheophyta</taxon>
        <taxon>Spermatophyta</taxon>
        <taxon>Magnoliopsida</taxon>
        <taxon>eudicotyledons</taxon>
        <taxon>Gunneridae</taxon>
        <taxon>Pentapetalae</taxon>
        <taxon>asterids</taxon>
        <taxon>lamiids</taxon>
        <taxon>Lamiales</taxon>
        <taxon>Plantaginaceae</taxon>
        <taxon>Cheloneae</taxon>
        <taxon>Penstemon</taxon>
    </lineage>
</organism>
<dbReference type="AlphaFoldDB" id="A0ABD3TC21"/>
<sequence length="63" mass="7047">MIDSPVALLPAPAPCPPCPNCPPYCPLPYPNEHNRQSPLMPGCRLGWKWSKEKTKSCKFLNII</sequence>
<name>A0ABD3TC21_9LAMI</name>
<accession>A0ABD3TC21</accession>
<keyword evidence="2" id="KW-1185">Reference proteome</keyword>
<evidence type="ECO:0000313" key="2">
    <source>
        <dbReference type="Proteomes" id="UP001634393"/>
    </source>
</evidence>